<evidence type="ECO:0000256" key="3">
    <source>
        <dbReference type="ARBA" id="ARBA00022448"/>
    </source>
</evidence>
<keyword evidence="5 8" id="KW-0812">Transmembrane</keyword>
<comment type="subcellular location">
    <subcellularLocation>
        <location evidence="1">Cell membrane</location>
        <topology evidence="1">Multi-pass membrane protein</topology>
    </subcellularLocation>
</comment>
<comment type="similarity">
    <text evidence="2">Belongs to the AmiS/UreI family.</text>
</comment>
<evidence type="ECO:0000313" key="9">
    <source>
        <dbReference type="EMBL" id="MEY2181667.1"/>
    </source>
</evidence>
<accession>A0ABV4AMN7</accession>
<evidence type="ECO:0000256" key="6">
    <source>
        <dbReference type="ARBA" id="ARBA00022989"/>
    </source>
</evidence>
<evidence type="ECO:0000256" key="2">
    <source>
        <dbReference type="ARBA" id="ARBA00010068"/>
    </source>
</evidence>
<feature type="transmembrane region" description="Helical" evidence="8">
    <location>
        <begin position="86"/>
        <end position="105"/>
    </location>
</feature>
<sequence>MLGVVLLFVGFVLVINGLTLAGRIEAREAAVFNLLVGLLSALAGVLGASRAETPADFLAVGSGLLFAFTYLYVAAVNWFGLRGTGLGWYCLFVAITALPVGWDAWTHGDARMAAIWLVWSSLWLLFFVDGCTGVAVKRFLAPYTVLVGIVTCWVPGLLMMLGRW</sequence>
<evidence type="ECO:0000256" key="1">
    <source>
        <dbReference type="ARBA" id="ARBA00004651"/>
    </source>
</evidence>
<evidence type="ECO:0000256" key="8">
    <source>
        <dbReference type="SAM" id="Phobius"/>
    </source>
</evidence>
<feature type="transmembrane region" description="Helical" evidence="8">
    <location>
        <begin position="140"/>
        <end position="161"/>
    </location>
</feature>
<dbReference type="Pfam" id="PF02293">
    <property type="entry name" value="AmiS_UreI"/>
    <property type="match status" value="1"/>
</dbReference>
<dbReference type="InterPro" id="IPR003211">
    <property type="entry name" value="AmiSUreI_transpt"/>
</dbReference>
<proteinExistence type="inferred from homology"/>
<evidence type="ECO:0000256" key="5">
    <source>
        <dbReference type="ARBA" id="ARBA00022692"/>
    </source>
</evidence>
<keyword evidence="3" id="KW-0813">Transport</keyword>
<dbReference type="Proteomes" id="UP001562159">
    <property type="component" value="Unassembled WGS sequence"/>
</dbReference>
<name>A0ABV4AMN7_9GAMM</name>
<evidence type="ECO:0000256" key="7">
    <source>
        <dbReference type="ARBA" id="ARBA00023136"/>
    </source>
</evidence>
<evidence type="ECO:0000313" key="10">
    <source>
        <dbReference type="Proteomes" id="UP001562159"/>
    </source>
</evidence>
<dbReference type="Gene3D" id="1.25.40.600">
    <property type="match status" value="1"/>
</dbReference>
<dbReference type="InterPro" id="IPR038523">
    <property type="entry name" value="AmiSUreI_transpt_sf"/>
</dbReference>
<feature type="transmembrane region" description="Helical" evidence="8">
    <location>
        <begin position="57"/>
        <end position="80"/>
    </location>
</feature>
<comment type="caution">
    <text evidence="9">The sequence shown here is derived from an EMBL/GenBank/DDBJ whole genome shotgun (WGS) entry which is preliminary data.</text>
</comment>
<keyword evidence="10" id="KW-1185">Reference proteome</keyword>
<keyword evidence="4" id="KW-1003">Cell membrane</keyword>
<gene>
    <name evidence="9" type="ORF">AB7878_04500</name>
</gene>
<keyword evidence="7 8" id="KW-0472">Membrane</keyword>
<feature type="transmembrane region" description="Helical" evidence="8">
    <location>
        <begin position="112"/>
        <end position="128"/>
    </location>
</feature>
<evidence type="ECO:0000256" key="4">
    <source>
        <dbReference type="ARBA" id="ARBA00022475"/>
    </source>
</evidence>
<feature type="transmembrane region" description="Helical" evidence="8">
    <location>
        <begin position="31"/>
        <end position="48"/>
    </location>
</feature>
<keyword evidence="6 8" id="KW-1133">Transmembrane helix</keyword>
<organism evidence="9 10">
    <name type="scientific">Rhodanobacter humi</name>
    <dbReference type="NCBI Taxonomy" id="1888173"/>
    <lineage>
        <taxon>Bacteria</taxon>
        <taxon>Pseudomonadati</taxon>
        <taxon>Pseudomonadota</taxon>
        <taxon>Gammaproteobacteria</taxon>
        <taxon>Lysobacterales</taxon>
        <taxon>Rhodanobacteraceae</taxon>
        <taxon>Rhodanobacter</taxon>
    </lineage>
</organism>
<dbReference type="EMBL" id="JBGBPY010000001">
    <property type="protein sequence ID" value="MEY2181667.1"/>
    <property type="molecule type" value="Genomic_DNA"/>
</dbReference>
<protein>
    <submittedName>
        <fullName evidence="9">AmiS/UreI family transporter</fullName>
    </submittedName>
</protein>
<reference evidence="9 10" key="1">
    <citation type="submission" date="2024-07" db="EMBL/GenBank/DDBJ databases">
        <title>Molecular mechanisms and environmental adaptations of flagellar loss and biofilm growth of Rhodanobacter under environmental stress.</title>
        <authorList>
            <person name="Chen M."/>
        </authorList>
    </citation>
    <scope>NUCLEOTIDE SEQUENCE [LARGE SCALE GENOMIC DNA]</scope>
    <source>
        <strain evidence="9 10">RS22</strain>
    </source>
</reference>